<evidence type="ECO:0000259" key="2">
    <source>
        <dbReference type="Pfam" id="PF13837"/>
    </source>
</evidence>
<dbReference type="PANTHER" id="PTHR31307">
    <property type="entry name" value="TRIHELIX TRANSCRIPTION FACTOR ASIL2"/>
    <property type="match status" value="1"/>
</dbReference>
<dbReference type="PANTHER" id="PTHR31307:SF6">
    <property type="entry name" value="OS01G0718900 PROTEIN"/>
    <property type="match status" value="1"/>
</dbReference>
<feature type="compositionally biased region" description="Acidic residues" evidence="1">
    <location>
        <begin position="55"/>
        <end position="83"/>
    </location>
</feature>
<feature type="compositionally biased region" description="Basic and acidic residues" evidence="1">
    <location>
        <begin position="118"/>
        <end position="128"/>
    </location>
</feature>
<gene>
    <name evidence="3" type="ORF">Scep_008220</name>
</gene>
<proteinExistence type="predicted"/>
<dbReference type="AlphaFoldDB" id="A0AAP0KD21"/>
<evidence type="ECO:0000313" key="3">
    <source>
        <dbReference type="EMBL" id="KAK9149463.1"/>
    </source>
</evidence>
<feature type="region of interest" description="Disordered" evidence="1">
    <location>
        <begin position="311"/>
        <end position="350"/>
    </location>
</feature>
<reference evidence="3 4" key="1">
    <citation type="submission" date="2024-01" db="EMBL/GenBank/DDBJ databases">
        <title>Genome assemblies of Stephania.</title>
        <authorList>
            <person name="Yang L."/>
        </authorList>
    </citation>
    <scope>NUCLEOTIDE SEQUENCE [LARGE SCALE GENOMIC DNA]</scope>
    <source>
        <strain evidence="3">JXDWG</strain>
        <tissue evidence="3">Leaf</tissue>
    </source>
</reference>
<accession>A0AAP0KD21</accession>
<comment type="caution">
    <text evidence="3">The sequence shown here is derived from an EMBL/GenBank/DDBJ whole genome shotgun (WGS) entry which is preliminary data.</text>
</comment>
<dbReference type="Pfam" id="PF13837">
    <property type="entry name" value="Myb_DNA-bind_4"/>
    <property type="match status" value="1"/>
</dbReference>
<sequence>MEDSEDDARYPPNTYSSSYHHHQHHHQSYGSGSGSGSGLHRPKLPVRNASYANDEYGDEDEDEDEEEVVEEEEEVEEEEDENENGVRRLVDVDVDENEEEEDAEGEEGDEDGDDDDGGEGKYERRRMEAEEDLERRRKRRKLRSSAMAYEFAPRVATAAAAVAATPSAVAAAAASAGNVPKAKSLYEHSPLPDWSEPLTFMLIDAWGAFLQSGKKSLRSDEWVEVAKKISNVSKTAMTDSQCRNRLHTLKKKYKIEKAKLEQNSSYYCSWAYFRKLDKYLSPPPRQPGLPCGLDSGEYVFMDRDIYLGRANGMDEMRDSPGNSESSEGDDNHSDGLPPKKGRYRKGGDENSSFRLLANSIQKFGEIYEKIENNKRQQMLELEKMRMEFHRDLELQKKQIMERAQAEIAKLQDDDDNDGNDDDEIDVSAENTSE</sequence>
<feature type="region of interest" description="Disordered" evidence="1">
    <location>
        <begin position="408"/>
        <end position="433"/>
    </location>
</feature>
<dbReference type="InterPro" id="IPR044823">
    <property type="entry name" value="ASIL1/2-like"/>
</dbReference>
<dbReference type="GO" id="GO:0000976">
    <property type="term" value="F:transcription cis-regulatory region binding"/>
    <property type="evidence" value="ECO:0007669"/>
    <property type="project" value="TreeGrafter"/>
</dbReference>
<dbReference type="GO" id="GO:0005634">
    <property type="term" value="C:nucleus"/>
    <property type="evidence" value="ECO:0007669"/>
    <property type="project" value="TreeGrafter"/>
</dbReference>
<name>A0AAP0KD21_9MAGN</name>
<feature type="compositionally biased region" description="Acidic residues" evidence="1">
    <location>
        <begin position="412"/>
        <end position="433"/>
    </location>
</feature>
<evidence type="ECO:0000256" key="1">
    <source>
        <dbReference type="SAM" id="MobiDB-lite"/>
    </source>
</evidence>
<dbReference type="Proteomes" id="UP001419268">
    <property type="component" value="Unassembled WGS sequence"/>
</dbReference>
<feature type="compositionally biased region" description="Acidic residues" evidence="1">
    <location>
        <begin position="92"/>
        <end position="117"/>
    </location>
</feature>
<dbReference type="EMBL" id="JBBNAG010000003">
    <property type="protein sequence ID" value="KAK9149463.1"/>
    <property type="molecule type" value="Genomic_DNA"/>
</dbReference>
<feature type="domain" description="Myb/SANT-like DNA-binding" evidence="2">
    <location>
        <begin position="193"/>
        <end position="279"/>
    </location>
</feature>
<protein>
    <recommendedName>
        <fullName evidence="2">Myb/SANT-like DNA-binding domain-containing protein</fullName>
    </recommendedName>
</protein>
<keyword evidence="4" id="KW-1185">Reference proteome</keyword>
<dbReference type="InterPro" id="IPR044822">
    <property type="entry name" value="Myb_DNA-bind_4"/>
</dbReference>
<organism evidence="3 4">
    <name type="scientific">Stephania cephalantha</name>
    <dbReference type="NCBI Taxonomy" id="152367"/>
    <lineage>
        <taxon>Eukaryota</taxon>
        <taxon>Viridiplantae</taxon>
        <taxon>Streptophyta</taxon>
        <taxon>Embryophyta</taxon>
        <taxon>Tracheophyta</taxon>
        <taxon>Spermatophyta</taxon>
        <taxon>Magnoliopsida</taxon>
        <taxon>Ranunculales</taxon>
        <taxon>Menispermaceae</taxon>
        <taxon>Menispermoideae</taxon>
        <taxon>Cissampelideae</taxon>
        <taxon>Stephania</taxon>
    </lineage>
</organism>
<evidence type="ECO:0000313" key="4">
    <source>
        <dbReference type="Proteomes" id="UP001419268"/>
    </source>
</evidence>
<feature type="region of interest" description="Disordered" evidence="1">
    <location>
        <begin position="1"/>
        <end position="139"/>
    </location>
</feature>